<evidence type="ECO:0008006" key="4">
    <source>
        <dbReference type="Google" id="ProtNLM"/>
    </source>
</evidence>
<feature type="signal peptide" evidence="1">
    <location>
        <begin position="1"/>
        <end position="21"/>
    </location>
</feature>
<comment type="caution">
    <text evidence="2">The sequence shown here is derived from an EMBL/GenBank/DDBJ whole genome shotgun (WGS) entry which is preliminary data.</text>
</comment>
<proteinExistence type="predicted"/>
<reference evidence="2 3" key="1">
    <citation type="submission" date="2019-02" db="EMBL/GenBank/DDBJ databases">
        <authorList>
            <person name="Goldberg S.R."/>
            <person name="Haltli B.A."/>
            <person name="Correa H."/>
            <person name="Russell K.G."/>
        </authorList>
    </citation>
    <scope>NUCLEOTIDE SEQUENCE [LARGE SCALE GENOMIC DNA]</scope>
    <source>
        <strain evidence="2 3">JCM 16186</strain>
    </source>
</reference>
<organism evidence="2 3">
    <name type="scientific">Fulvivirga kasyanovii</name>
    <dbReference type="NCBI Taxonomy" id="396812"/>
    <lineage>
        <taxon>Bacteria</taxon>
        <taxon>Pseudomonadati</taxon>
        <taxon>Bacteroidota</taxon>
        <taxon>Cytophagia</taxon>
        <taxon>Cytophagales</taxon>
        <taxon>Fulvivirgaceae</taxon>
        <taxon>Fulvivirga</taxon>
    </lineage>
</organism>
<evidence type="ECO:0000313" key="2">
    <source>
        <dbReference type="EMBL" id="MTI27361.1"/>
    </source>
</evidence>
<sequence>MIKFKFLFSALFLLAVVAANAQEICDDGIDNDGDGFIDCFDPDCTGNSSCDGFYIGQDVQCEAIPNEFPSFSLTLDFASPNKTANHIGRIAVGDLDADGIPEIVAQNKYTDKLFVLNGNDGTVKYETTVDSWLEPEWRVLVGNVEGDNCAEIYTILYDWTGSRHEYYIVAYDCQLNELWRSEYRERDPVHMSLADFDGDGQVELFYKDEIRDARTGTRLVAGNHTSWNGMNGGPVAVDILGDGNLELVSGLNIYQVNLGSRTQDAGSLTLLKKRNEYKIKRAENTTSIADYNQDGFLDVIATGKDNAGITTVFFWDVKNDVLKTYSDPIPYVSENNLTCAASSGTDSYAKGWINGTGRLNIGDLDGDGNLNVSYVSGRFLYALDHNFNLLWRINVNEETSGYTGCTLFDFNGDGKTEVVYRDEQWLYIINGIDGSIYTQIRCISRTSVEYPIVADVDADGSTELCLVCGTSDVDAWDNFCNLSYSENSQVRVFKSGGEPWVPARRLWNQHGYFNVNVNDDLTIPAHQQKHHLVWSEGTCTQGPNRPLNNFLNQSPFLSSEGCPTYPSPDLTFVDNSLSIVNPQCPELDFQVSFQMTNNGDVDITGDVPISFYNGNPLQAGAIKLATVSVTLNHLKVGEIVSINETITGPGSEFPLYIVLSDNGTTLPTPISMPNTNFLECDYNNNILNGLVSPLPFALSTEKTDNIFCVGSTVPANGSASAYRLIGTVKNTTDYKFSWFNGTDATGTPDFTGPIYSGLAAGTYSVYATHKTASCNSDTVQVQIVDIPEDFSVDVQVKNDNNNCIIPNGVLKAVITDGGSSNDYTYKWVTGSTGDPITLPAISVSHTATNLAPGDYRVLVTSKLSGCSRVAPGSVGDETSKPVVSASKVDILCSNANSGEVSANVGGNVTSYTFAWFKGSNVKPTADFTGANVTGLAQGSYTVVATDINSKCKSDPVTVTINQTTPPVITNTSSTDMTSCDPTLPNGSVTATFPGSVSNYTIEWFAGQNTSSAVIGSTATVNGLDQGTYTVKLTENSTGCFVTAEATVGHNIVIPNLSLVKTDVTLCQPFNGTITASVSTGSLSDYTFSWYNGNNVKATPDYSETGNTLTQLGAGTYTVEAFNNTTNCVASAKSITILAPVTEIQLDDAASSFPADCNATSGVLKVDVTPSTDLYNIDWYEGNVNPFTSTPFLTHTNVNTSTASNLTSGNYTVLATNVTTGCQEVEVFYMPLATGHELHLITQASSTTCNDNNGSLEVELTPTNLAGFDEADYEIDLYIGSSVASGTPDFSIAGVSGQTNYTFTGLASGDYAVTATPTNPAIAVCDDPVVLLTIDMEVEYPEIAAITQNANTFCDNLGGTPNGEIEVEIDGGASPANYIIEWFTGQDTSTPLSAANIAGVNNERAINLAAGYYTVRVTDNTTYLTCSSTRTFQILNDRPTVSVPAAGLDITNVISCAPSNGSQVIVTDIMEDGVSVGTANYSFEWYDASNNILPNAGTPNTTNQINDLTAGSYYVKAISTLSACQTTLIEFTIDDATIGDPSVDLISFQNPTKCLQPANLLGELHVSASGAGGGFTYAWTYPDGTLASGADQVNLVDAGTYTVVVTNTTTLCFTTETYTLVEEEYPVNLSTSASPVTTCDPGDDGVVFGTVMTSPNNYTYTWTAPSPDNSTFVGREWSGRALDGTYSLTAVDNADASCIATGTATIDIEQEMPVVTAVAKGAVTVCDLTKADGSAIATVNGSYVGYTFEWYDASGSATPVYVGPEFFGMEPGTYEVVAIDNITKCSDTQEVIIEENITTMPDPTIEVMSHVTNCETQDDGALSVSVNGNTQDYIFYWFVGQQVTTDTAHVGEVWSNLTVGEYTVIAKSRITGCISNPDTEAILGEFVYPEFEFVVGNASCGQETGFARLILTNSVEIDSITWTLSGSDKVIAYGPNLSPAYAGVYTVTATTAKGCSVSEDVEILTEINPYNGISRNGDASNDYFRIDCIDKYPDNLVKIFNRAGTQVYEAEGYDNETTFFDGVSNKGISVIGTNLPDGTYFYVIDKRDGSKPTAGYLEIVN</sequence>
<dbReference type="InterPro" id="IPR028994">
    <property type="entry name" value="Integrin_alpha_N"/>
</dbReference>
<keyword evidence="1" id="KW-0732">Signal</keyword>
<name>A0ABW9RTG7_9BACT</name>
<dbReference type="EMBL" id="SMLW01000624">
    <property type="protein sequence ID" value="MTI27361.1"/>
    <property type="molecule type" value="Genomic_DNA"/>
</dbReference>
<dbReference type="Gene3D" id="2.60.40.10">
    <property type="entry name" value="Immunoglobulins"/>
    <property type="match status" value="2"/>
</dbReference>
<gene>
    <name evidence="2" type="ORF">E1163_20565</name>
</gene>
<dbReference type="SUPFAM" id="SSF69318">
    <property type="entry name" value="Integrin alpha N-terminal domain"/>
    <property type="match status" value="1"/>
</dbReference>
<keyword evidence="3" id="KW-1185">Reference proteome</keyword>
<evidence type="ECO:0000313" key="3">
    <source>
        <dbReference type="Proteomes" id="UP000798808"/>
    </source>
</evidence>
<accession>A0ABW9RTG7</accession>
<protein>
    <recommendedName>
        <fullName evidence="4">T9SS type B sorting domain-containing protein</fullName>
    </recommendedName>
</protein>
<evidence type="ECO:0000256" key="1">
    <source>
        <dbReference type="SAM" id="SignalP"/>
    </source>
</evidence>
<dbReference type="InterPro" id="IPR013783">
    <property type="entry name" value="Ig-like_fold"/>
</dbReference>
<dbReference type="Proteomes" id="UP000798808">
    <property type="component" value="Unassembled WGS sequence"/>
</dbReference>
<feature type="chain" id="PRO_5045735120" description="T9SS type B sorting domain-containing protein" evidence="1">
    <location>
        <begin position="22"/>
        <end position="2060"/>
    </location>
</feature>
<dbReference type="RefSeq" id="WP_155174362.1">
    <property type="nucleotide sequence ID" value="NZ_BAAAFL010000017.1"/>
</dbReference>
<dbReference type="Pfam" id="PF13585">
    <property type="entry name" value="CHU_C"/>
    <property type="match status" value="1"/>
</dbReference>